<reference evidence="4 5" key="2">
    <citation type="submission" date="2015-03" db="EMBL/GenBank/DDBJ databases">
        <authorList>
            <consortium name="Pathogen Informatics"/>
            <person name="Murphy D."/>
        </authorList>
    </citation>
    <scope>NUCLEOTIDE SEQUENCE [LARGE SCALE GENOMIC DNA]</scope>
    <source>
        <strain evidence="5">type strain: CIP110230</strain>
        <strain evidence="4">Type strain: CIP110230</strain>
    </source>
</reference>
<dbReference type="STRING" id="1288385.ERS137968_00936"/>
<dbReference type="InterPro" id="IPR016032">
    <property type="entry name" value="Sig_transdc_resp-reg_C-effctor"/>
</dbReference>
<organism evidence="3 6">
    <name type="scientific">Yersinia pekkanenii</name>
    <dbReference type="NCBI Taxonomy" id="1288385"/>
    <lineage>
        <taxon>Bacteria</taxon>
        <taxon>Pseudomonadati</taxon>
        <taxon>Pseudomonadota</taxon>
        <taxon>Gammaproteobacteria</taxon>
        <taxon>Enterobacterales</taxon>
        <taxon>Yersiniaceae</taxon>
        <taxon>Yersinia</taxon>
    </lineage>
</organism>
<evidence type="ECO:0000256" key="1">
    <source>
        <dbReference type="ARBA" id="ARBA00023125"/>
    </source>
</evidence>
<dbReference type="Pfam" id="PF00196">
    <property type="entry name" value="GerE"/>
    <property type="match status" value="1"/>
</dbReference>
<evidence type="ECO:0000313" key="6">
    <source>
        <dbReference type="Proteomes" id="UP000045840"/>
    </source>
</evidence>
<reference evidence="6" key="1">
    <citation type="submission" date="2015-03" db="EMBL/GenBank/DDBJ databases">
        <authorList>
            <consortium name="Pathogen Informatics"/>
        </authorList>
    </citation>
    <scope>NUCLEOTIDE SEQUENCE [LARGE SCALE GENOMIC DNA]</scope>
    <source>
        <strain evidence="6">A125KOH2</strain>
    </source>
</reference>
<dbReference type="InterPro" id="IPR000792">
    <property type="entry name" value="Tscrpt_reg_LuxR_C"/>
</dbReference>
<feature type="domain" description="HTH luxR-type" evidence="2">
    <location>
        <begin position="151"/>
        <end position="217"/>
    </location>
</feature>
<dbReference type="EMBL" id="CWJL01000003">
    <property type="protein sequence ID" value="CRY64782.1"/>
    <property type="molecule type" value="Genomic_DNA"/>
</dbReference>
<dbReference type="CDD" id="cd06170">
    <property type="entry name" value="LuxR_C_like"/>
    <property type="match status" value="1"/>
</dbReference>
<name>A0A0T9NHM9_9GAMM</name>
<reference evidence="3" key="3">
    <citation type="submission" date="2015-03" db="EMBL/GenBank/DDBJ databases">
        <authorList>
            <person name="Murphy D."/>
        </authorList>
    </citation>
    <scope>NUCLEOTIDE SEQUENCE [LARGE SCALE GENOMIC DNA]</scope>
    <source>
        <strain evidence="3">A125KOH2</strain>
    </source>
</reference>
<dbReference type="GO" id="GO:0003677">
    <property type="term" value="F:DNA binding"/>
    <property type="evidence" value="ECO:0007669"/>
    <property type="project" value="UniProtKB-KW"/>
</dbReference>
<dbReference type="InterPro" id="IPR036388">
    <property type="entry name" value="WH-like_DNA-bd_sf"/>
</dbReference>
<gene>
    <name evidence="3" type="ORF">ERS008529_00359</name>
    <name evidence="4" type="ORF">ERS137968_00936</name>
</gene>
<evidence type="ECO:0000313" key="3">
    <source>
        <dbReference type="EMBL" id="CNH10601.1"/>
    </source>
</evidence>
<keyword evidence="1" id="KW-0238">DNA-binding</keyword>
<dbReference type="Proteomes" id="UP000045840">
    <property type="component" value="Unassembled WGS sequence"/>
</dbReference>
<protein>
    <submittedName>
        <fullName evidence="3">LuxR family transcriptional regulatory protein</fullName>
    </submittedName>
</protein>
<dbReference type="GO" id="GO:0006355">
    <property type="term" value="P:regulation of DNA-templated transcription"/>
    <property type="evidence" value="ECO:0007669"/>
    <property type="project" value="InterPro"/>
</dbReference>
<evidence type="ECO:0000313" key="5">
    <source>
        <dbReference type="Proteomes" id="UP000044625"/>
    </source>
</evidence>
<dbReference type="PROSITE" id="PS50043">
    <property type="entry name" value="HTH_LUXR_2"/>
    <property type="match status" value="1"/>
</dbReference>
<dbReference type="SUPFAM" id="SSF46894">
    <property type="entry name" value="C-terminal effector domain of the bipartite response regulators"/>
    <property type="match status" value="1"/>
</dbReference>
<evidence type="ECO:0000313" key="4">
    <source>
        <dbReference type="EMBL" id="CRY64782.1"/>
    </source>
</evidence>
<dbReference type="EMBL" id="CQAZ01000002">
    <property type="protein sequence ID" value="CNH10601.1"/>
    <property type="molecule type" value="Genomic_DNA"/>
</dbReference>
<dbReference type="InterPro" id="IPR013656">
    <property type="entry name" value="PAS_4"/>
</dbReference>
<sequence>MIDKINPPKIMGSKGLDAEPFGSLLSFMENNEEPWGVKDCESRFMYVNKATLKFSQLPIRFNIEGRLDNECPAPWAEFASDLQKQDREVETDKKRVAMIQTCLWGNEHTLCEKFPLFDNEKVCIGTIFHVTKFNFISLYDLFNNKIPSVLVMNPPISNFTKKELEVIFFLLQSLNAKEIAKRLNISNRTISNKLQSIYEKANVNSHRAFKEYCEAEGFNQYIPEWLIKAGCTFI</sequence>
<dbReference type="PRINTS" id="PR00038">
    <property type="entry name" value="HTHLUXR"/>
</dbReference>
<evidence type="ECO:0000259" key="2">
    <source>
        <dbReference type="PROSITE" id="PS50043"/>
    </source>
</evidence>
<dbReference type="Gene3D" id="1.10.10.10">
    <property type="entry name" value="Winged helix-like DNA-binding domain superfamily/Winged helix DNA-binding domain"/>
    <property type="match status" value="1"/>
</dbReference>
<keyword evidence="5" id="KW-1185">Reference proteome</keyword>
<dbReference type="AlphaFoldDB" id="A0A0T9NHM9"/>
<dbReference type="Proteomes" id="UP000044625">
    <property type="component" value="Unassembled WGS sequence"/>
</dbReference>
<proteinExistence type="predicted"/>
<dbReference type="SMART" id="SM00421">
    <property type="entry name" value="HTH_LUXR"/>
    <property type="match status" value="1"/>
</dbReference>
<accession>A0A0T9NHM9</accession>
<dbReference type="Pfam" id="PF08448">
    <property type="entry name" value="PAS_4"/>
    <property type="match status" value="1"/>
</dbReference>